<dbReference type="SUPFAM" id="SSF53807">
    <property type="entry name" value="Helical backbone' metal receptor"/>
    <property type="match status" value="1"/>
</dbReference>
<dbReference type="PANTHER" id="PTHR42953:SF1">
    <property type="entry name" value="METAL-BINDING PROTEIN HI_0362-RELATED"/>
    <property type="match status" value="1"/>
</dbReference>
<dbReference type="AlphaFoldDB" id="I4BQ26"/>
<sequence precursor="true">MRALVAAGAAALLTVTVAACSHGQNAEHGTPNVVASTDVWGSVASAVVGDHATVTSIVHGTAADPHSFEASPTEVAKVADASLVVYNGGHYDRWMEDILGNAPAVPKVDAYSLLVPAQQPANEHVFYDLPTVKQVAEKIADTMGQADSAHAADYTAKADRFGEALDTLAMAERAIGESHPGASVVATEPVAYYALRNAGIQDKTPPSFANAMEEGSDPSPADVAAVLDLINAHKVSAIVINTQTESPVSKRISDAARKAALPVISVTETLPAGMDYLQWQRKTVDEIGAALASAPAPTR</sequence>
<evidence type="ECO:0000256" key="5">
    <source>
        <dbReference type="RuleBase" id="RU003512"/>
    </source>
</evidence>
<name>I4BQ26_MYCCN</name>
<feature type="signal peptide" evidence="6">
    <location>
        <begin position="1"/>
        <end position="26"/>
    </location>
</feature>
<evidence type="ECO:0000256" key="4">
    <source>
        <dbReference type="ARBA" id="ARBA00022729"/>
    </source>
</evidence>
<dbReference type="KEGG" id="mcb:Mycch_4682"/>
<dbReference type="OrthoDB" id="5296019at2"/>
<evidence type="ECO:0000256" key="2">
    <source>
        <dbReference type="ARBA" id="ARBA00022448"/>
    </source>
</evidence>
<reference evidence="7 8" key="1">
    <citation type="submission" date="2012-06" db="EMBL/GenBank/DDBJ databases">
        <title>Complete sequence of chromosome of Mycobacterium chubuense NBB4.</title>
        <authorList>
            <consortium name="US DOE Joint Genome Institute"/>
            <person name="Lucas S."/>
            <person name="Han J."/>
            <person name="Lapidus A."/>
            <person name="Cheng J.-F."/>
            <person name="Goodwin L."/>
            <person name="Pitluck S."/>
            <person name="Peters L."/>
            <person name="Mikhailova N."/>
            <person name="Teshima H."/>
            <person name="Detter J.C."/>
            <person name="Han C."/>
            <person name="Tapia R."/>
            <person name="Land M."/>
            <person name="Hauser L."/>
            <person name="Kyrpides N."/>
            <person name="Ivanova N."/>
            <person name="Pagani I."/>
            <person name="Mattes T."/>
            <person name="Holmes A."/>
            <person name="Rutledge P."/>
            <person name="Paulsen I."/>
            <person name="Coleman N."/>
            <person name="Woyke T."/>
        </authorList>
    </citation>
    <scope>NUCLEOTIDE SEQUENCE [LARGE SCALE GENOMIC DNA]</scope>
    <source>
        <strain evidence="7 8">NBB4</strain>
    </source>
</reference>
<dbReference type="RefSeq" id="WP_014817851.1">
    <property type="nucleotide sequence ID" value="NC_018027.1"/>
</dbReference>
<feature type="chain" id="PRO_5038826949" evidence="6">
    <location>
        <begin position="27"/>
        <end position="299"/>
    </location>
</feature>
<dbReference type="HOGENOM" id="CLU_016838_0_0_11"/>
<evidence type="ECO:0000313" key="8">
    <source>
        <dbReference type="Proteomes" id="UP000006057"/>
    </source>
</evidence>
<evidence type="ECO:0000256" key="3">
    <source>
        <dbReference type="ARBA" id="ARBA00022723"/>
    </source>
</evidence>
<dbReference type="Proteomes" id="UP000006057">
    <property type="component" value="Chromosome"/>
</dbReference>
<protein>
    <submittedName>
        <fullName evidence="7">ABC-type metal ion transport system, periplasmic component/surface adhesin</fullName>
    </submittedName>
</protein>
<dbReference type="PANTHER" id="PTHR42953">
    <property type="entry name" value="HIGH-AFFINITY ZINC UPTAKE SYSTEM PROTEIN ZNUA-RELATED"/>
    <property type="match status" value="1"/>
</dbReference>
<dbReference type="PRINTS" id="PR00690">
    <property type="entry name" value="ADHESNFAMILY"/>
</dbReference>
<dbReference type="GO" id="GO:0030001">
    <property type="term" value="P:metal ion transport"/>
    <property type="evidence" value="ECO:0007669"/>
    <property type="project" value="InterPro"/>
</dbReference>
<keyword evidence="3" id="KW-0479">Metal-binding</keyword>
<dbReference type="GO" id="GO:0007155">
    <property type="term" value="P:cell adhesion"/>
    <property type="evidence" value="ECO:0007669"/>
    <property type="project" value="InterPro"/>
</dbReference>
<comment type="similarity">
    <text evidence="5">Belongs to the bacterial solute-binding protein 9 family.</text>
</comment>
<dbReference type="eggNOG" id="COG0803">
    <property type="taxonomic scope" value="Bacteria"/>
</dbReference>
<keyword evidence="2 5" id="KW-0813">Transport</keyword>
<dbReference type="EMBL" id="CP003053">
    <property type="protein sequence ID" value="AFM19383.1"/>
    <property type="molecule type" value="Genomic_DNA"/>
</dbReference>
<dbReference type="Gene3D" id="3.40.50.1980">
    <property type="entry name" value="Nitrogenase molybdenum iron protein domain"/>
    <property type="match status" value="2"/>
</dbReference>
<keyword evidence="8" id="KW-1185">Reference proteome</keyword>
<dbReference type="GO" id="GO:0030313">
    <property type="term" value="C:cell envelope"/>
    <property type="evidence" value="ECO:0007669"/>
    <property type="project" value="UniProtKB-SubCell"/>
</dbReference>
<dbReference type="STRING" id="710421.Mycch_4682"/>
<dbReference type="Pfam" id="PF01297">
    <property type="entry name" value="ZnuA"/>
    <property type="match status" value="1"/>
</dbReference>
<comment type="subcellular location">
    <subcellularLocation>
        <location evidence="1">Cell envelope</location>
    </subcellularLocation>
</comment>
<evidence type="ECO:0000313" key="7">
    <source>
        <dbReference type="EMBL" id="AFM19383.1"/>
    </source>
</evidence>
<accession>I4BQ26</accession>
<organism evidence="7 8">
    <name type="scientific">Mycolicibacterium chubuense (strain NBB4)</name>
    <name type="common">Mycobacterium chubuense</name>
    <dbReference type="NCBI Taxonomy" id="710421"/>
    <lineage>
        <taxon>Bacteria</taxon>
        <taxon>Bacillati</taxon>
        <taxon>Actinomycetota</taxon>
        <taxon>Actinomycetes</taxon>
        <taxon>Mycobacteriales</taxon>
        <taxon>Mycobacteriaceae</taxon>
        <taxon>Mycolicibacterium</taxon>
    </lineage>
</organism>
<dbReference type="InterPro" id="IPR006128">
    <property type="entry name" value="Lipoprotein_PsaA-like"/>
</dbReference>
<evidence type="ECO:0000256" key="1">
    <source>
        <dbReference type="ARBA" id="ARBA00004196"/>
    </source>
</evidence>
<dbReference type="GO" id="GO:0046872">
    <property type="term" value="F:metal ion binding"/>
    <property type="evidence" value="ECO:0007669"/>
    <property type="project" value="UniProtKB-KW"/>
</dbReference>
<dbReference type="InterPro" id="IPR050492">
    <property type="entry name" value="Bact_metal-bind_prot9"/>
</dbReference>
<gene>
    <name evidence="7" type="ordered locus">Mycch_4682</name>
</gene>
<dbReference type="PATRIC" id="fig|710421.3.peg.4670"/>
<dbReference type="InterPro" id="IPR006127">
    <property type="entry name" value="ZnuA-like"/>
</dbReference>
<evidence type="ECO:0000256" key="6">
    <source>
        <dbReference type="SAM" id="SignalP"/>
    </source>
</evidence>
<dbReference type="PROSITE" id="PS51257">
    <property type="entry name" value="PROKAR_LIPOPROTEIN"/>
    <property type="match status" value="1"/>
</dbReference>
<proteinExistence type="inferred from homology"/>
<keyword evidence="4 6" id="KW-0732">Signal</keyword>